<dbReference type="PROSITE" id="PS50075">
    <property type="entry name" value="CARRIER"/>
    <property type="match status" value="1"/>
</dbReference>
<dbReference type="GO" id="GO:0006633">
    <property type="term" value="P:fatty acid biosynthetic process"/>
    <property type="evidence" value="ECO:0007669"/>
    <property type="project" value="InterPro"/>
</dbReference>
<dbReference type="Gene3D" id="1.10.1240.100">
    <property type="match status" value="1"/>
</dbReference>
<dbReference type="SUPFAM" id="SSF53901">
    <property type="entry name" value="Thiolase-like"/>
    <property type="match status" value="1"/>
</dbReference>
<dbReference type="SMART" id="SM00825">
    <property type="entry name" value="PKS_KS"/>
    <property type="match status" value="1"/>
</dbReference>
<dbReference type="InterPro" id="IPR050091">
    <property type="entry name" value="PKS_NRPS_Biosynth_Enz"/>
</dbReference>
<evidence type="ECO:0000256" key="2">
    <source>
        <dbReference type="ARBA" id="ARBA00022553"/>
    </source>
</evidence>
<name>A0A3D9C5D5_9FLAO</name>
<dbReference type="Gene3D" id="3.10.129.10">
    <property type="entry name" value="Hotdog Thioesterase"/>
    <property type="match status" value="1"/>
</dbReference>
<dbReference type="Pfam" id="PF02801">
    <property type="entry name" value="Ketoacyl-synt_C"/>
    <property type="match status" value="1"/>
</dbReference>
<dbReference type="PANTHER" id="PTHR43775:SF37">
    <property type="entry name" value="SI:DKEY-61P9.11"/>
    <property type="match status" value="1"/>
</dbReference>
<dbReference type="InterPro" id="IPR020841">
    <property type="entry name" value="PKS_Beta-ketoAc_synthase_dom"/>
</dbReference>
<dbReference type="InterPro" id="IPR018201">
    <property type="entry name" value="Ketoacyl_synth_AS"/>
</dbReference>
<evidence type="ECO:0000259" key="4">
    <source>
        <dbReference type="PROSITE" id="PS50075"/>
    </source>
</evidence>
<dbReference type="GO" id="GO:0004312">
    <property type="term" value="F:fatty acid synthase activity"/>
    <property type="evidence" value="ECO:0007669"/>
    <property type="project" value="TreeGrafter"/>
</dbReference>
<reference evidence="7" key="1">
    <citation type="submission" date="2018-06" db="EMBL/GenBank/DDBJ databases">
        <authorList>
            <person name="Lum Nde A."/>
            <person name="Hugo C."/>
        </authorList>
    </citation>
    <scope>NUCLEOTIDE SEQUENCE [LARGE SCALE GENOMIC DNA]</scope>
    <source>
        <strain evidence="7">1_F178</strain>
    </source>
</reference>
<dbReference type="Pfam" id="PF16197">
    <property type="entry name" value="KAsynt_C_assoc"/>
    <property type="match status" value="1"/>
</dbReference>
<keyword evidence="3" id="KW-0808">Transferase</keyword>
<dbReference type="InterPro" id="IPR006162">
    <property type="entry name" value="Ppantetheine_attach_site"/>
</dbReference>
<keyword evidence="2" id="KW-0597">Phosphoprotein</keyword>
<dbReference type="AlphaFoldDB" id="A0A3D9C5D5"/>
<evidence type="ECO:0000313" key="7">
    <source>
        <dbReference type="Proteomes" id="UP000256686"/>
    </source>
</evidence>
<dbReference type="InterPro" id="IPR032821">
    <property type="entry name" value="PKS_assoc"/>
</dbReference>
<evidence type="ECO:0000256" key="1">
    <source>
        <dbReference type="ARBA" id="ARBA00022450"/>
    </source>
</evidence>
<accession>A0A3D9C5D5</accession>
<dbReference type="InterPro" id="IPR036736">
    <property type="entry name" value="ACP-like_sf"/>
</dbReference>
<dbReference type="PROSITE" id="PS52004">
    <property type="entry name" value="KS3_2"/>
    <property type="match status" value="1"/>
</dbReference>
<dbReference type="Gene3D" id="3.40.47.10">
    <property type="match status" value="1"/>
</dbReference>
<feature type="domain" description="Ketosynthase family 3 (KS3)" evidence="5">
    <location>
        <begin position="420"/>
        <end position="842"/>
    </location>
</feature>
<proteinExistence type="predicted"/>
<evidence type="ECO:0000256" key="3">
    <source>
        <dbReference type="ARBA" id="ARBA00022679"/>
    </source>
</evidence>
<gene>
    <name evidence="6" type="ORF">DRF65_19450</name>
</gene>
<dbReference type="PROSITE" id="PS00606">
    <property type="entry name" value="KS3_1"/>
    <property type="match status" value="1"/>
</dbReference>
<dbReference type="GO" id="GO:0004315">
    <property type="term" value="F:3-oxoacyl-[acyl-carrier-protein] synthase activity"/>
    <property type="evidence" value="ECO:0007669"/>
    <property type="project" value="InterPro"/>
</dbReference>
<dbReference type="NCBIfam" id="TIGR04099">
    <property type="entry name" value="biosn_Pnap_2097"/>
    <property type="match status" value="1"/>
</dbReference>
<dbReference type="PROSITE" id="PS00012">
    <property type="entry name" value="PHOSPHOPANTETHEINE"/>
    <property type="match status" value="1"/>
</dbReference>
<dbReference type="InterPro" id="IPR014030">
    <property type="entry name" value="Ketoacyl_synth_N"/>
</dbReference>
<feature type="domain" description="Carrier" evidence="4">
    <location>
        <begin position="330"/>
        <end position="405"/>
    </location>
</feature>
<dbReference type="InterPro" id="IPR016039">
    <property type="entry name" value="Thiolase-like"/>
</dbReference>
<keyword evidence="1" id="KW-0596">Phosphopantetheine</keyword>
<dbReference type="SUPFAM" id="SSF47336">
    <property type="entry name" value="ACP-like"/>
    <property type="match status" value="1"/>
</dbReference>
<dbReference type="NCBIfam" id="TIGR04098">
    <property type="entry name" value="LnmK_bifunc"/>
    <property type="match status" value="1"/>
</dbReference>
<evidence type="ECO:0000259" key="5">
    <source>
        <dbReference type="PROSITE" id="PS52004"/>
    </source>
</evidence>
<dbReference type="InterPro" id="IPR024091">
    <property type="entry name" value="LnmK-like_bifun_acyl/decarbox"/>
</dbReference>
<protein>
    <submittedName>
        <fullName evidence="6">Uncharacterized protein</fullName>
    </submittedName>
</protein>
<dbReference type="EMBL" id="QNVT01000021">
    <property type="protein sequence ID" value="REC60786.1"/>
    <property type="molecule type" value="Genomic_DNA"/>
</dbReference>
<organism evidence="6 7">
    <name type="scientific">Chryseobacterium pennae</name>
    <dbReference type="NCBI Taxonomy" id="2258962"/>
    <lineage>
        <taxon>Bacteria</taxon>
        <taxon>Pseudomonadati</taxon>
        <taxon>Bacteroidota</taxon>
        <taxon>Flavobacteriia</taxon>
        <taxon>Flavobacteriales</taxon>
        <taxon>Weeksellaceae</taxon>
        <taxon>Chryseobacterium group</taxon>
        <taxon>Chryseobacterium</taxon>
    </lineage>
</organism>
<comment type="caution">
    <text evidence="6">The sequence shown here is derived from an EMBL/GenBank/DDBJ whole genome shotgun (WGS) entry which is preliminary data.</text>
</comment>
<dbReference type="InterPro" id="IPR014031">
    <property type="entry name" value="Ketoacyl_synth_C"/>
</dbReference>
<keyword evidence="7" id="KW-1185">Reference proteome</keyword>
<evidence type="ECO:0000313" key="6">
    <source>
        <dbReference type="EMBL" id="REC60786.1"/>
    </source>
</evidence>
<dbReference type="InterPro" id="IPR009081">
    <property type="entry name" value="PP-bd_ACP"/>
</dbReference>
<dbReference type="RefSeq" id="WP_115972407.1">
    <property type="nucleotide sequence ID" value="NZ_QNVT01000021.1"/>
</dbReference>
<dbReference type="Pfam" id="PF00109">
    <property type="entry name" value="ketoacyl-synt"/>
    <property type="match status" value="1"/>
</dbReference>
<dbReference type="PANTHER" id="PTHR43775">
    <property type="entry name" value="FATTY ACID SYNTHASE"/>
    <property type="match status" value="1"/>
</dbReference>
<dbReference type="CDD" id="cd00833">
    <property type="entry name" value="PKS"/>
    <property type="match status" value="1"/>
</dbReference>
<dbReference type="Proteomes" id="UP000256686">
    <property type="component" value="Unassembled WGS sequence"/>
</dbReference>
<sequence length="1259" mass="141755">MTETFFTQGKDYTLGMPHLSLTGLSENWFLKEFGDHHWNLISGSLGISTDKLVDHSGERLYASFVRIKWESDKDLSAFKENDPIRITSEISRFGNKMFFSEQELTGADHKIRASLMTVFSARTTDNTELQKSAPVKQADEKTRTHKKLPEFAKGFLQMKSNLSDTDKSEWWHTFAGNSFKVTSHCIAQYTYQIDPFSDINGVGLLYFASYPMINDRCERKVFNELDIEDSDWTQSNVCLSRDIFYFGNANPKDELVYELNHYEFLEKNKIQISSSIYRKADRALISKQFVVREFKKEWTAEIEKHSDEQTRPFVQQPEKIEDFTENRTSIERTELIQKIGGILSEMLGGVTISSKTDLSLLGIESILFMELSEQLNIDLNLNTNPSKFYGAQNCEEIADIVLNRSGNTVKAFEIEKEKTKDEIAIVATSFKLPGANTAEAFWEILKSGESVIGSLPEGRWEWPKEINPEILHKGIDKGGFITGLDEFDPSFFSISPLEAELMDPQQRLLLQLSWELFERAAYHPDRYRGKDIGVFIGASGSDYEQLSYNSTSGISVTGSASALLSNRISYFFDLKGPSKTVDTACSSSLVALHDAILALQAGICTQAIVGGVHLMCNSAKTISYYTSKMLSEDGKCSTFDQNANGYVRAEGAVLFLLKPLSEAVADNDEILGTIKGSAVNHGGRVSGITVPNPKQQSELVIAALKNANLTMSDLSYLEAHGTGTSLGDPIEINGLNDVANKMNGEIRPNSCGLGSVKSNIGHLEAASGLVGVLKVLLAMKHRQIPPTINYKQLNPKIDLHSGPFYIQQNLQKWVPENKNNTLFAGVSNFGVGGTNAHVIIGSHIEQERIQKVRDTSCPLLFVLSAVTAEALRKLAGKLKKYILQNENTDLQALSATLQMGRAELGQRIAVVSSEKEELMSALEDFEHHKPNNRLVHGKANPDTAKVLPENADWDQIAAYWVAGGTVDWKQYISSNIKWLTDLPVYPFAKERYWIPGSKKDKVKNYKSHEICNHDRSCLTDELINCLIPDLAGWINKDFGLLFPELIRGIFKDNHSGKQYILKNVFWTEENMDLKSGDQVPLRIIRKDEAEYFEFSKSGKPLFFGEMHECNREYEYNEVNSREEKQLNQLDSQLLNRKLQTVHNPCRILEIHAGKNSFDGIIEVRTGTLFNVFQGLWTIRKILASVNSKTVNYSAEPKDLLPYFSEEINLKGDLNPLMPFKIKKTKNSYDFLLFNSQGIMQFAFKGVREGEMITEFLYQN</sequence>
<dbReference type="Pfam" id="PF00550">
    <property type="entry name" value="PP-binding"/>
    <property type="match status" value="1"/>
</dbReference>